<reference evidence="3 4" key="1">
    <citation type="submission" date="2017-09" db="EMBL/GenBank/DDBJ databases">
        <authorList>
            <person name="Ehlers B."/>
            <person name="Leendertz F.H."/>
        </authorList>
    </citation>
    <scope>NUCLEOTIDE SEQUENCE [LARGE SCALE GENOMIC DNA]</scope>
    <source>
        <strain evidence="3 4">CGMCC 1.05381</strain>
    </source>
</reference>
<evidence type="ECO:0008006" key="5">
    <source>
        <dbReference type="Google" id="ProtNLM"/>
    </source>
</evidence>
<keyword evidence="2" id="KW-0812">Transmembrane</keyword>
<feature type="transmembrane region" description="Helical" evidence="2">
    <location>
        <begin position="109"/>
        <end position="129"/>
    </location>
</feature>
<keyword evidence="2" id="KW-1133">Transmembrane helix</keyword>
<feature type="transmembrane region" description="Helical" evidence="2">
    <location>
        <begin position="136"/>
        <end position="154"/>
    </location>
</feature>
<feature type="transmembrane region" description="Helical" evidence="2">
    <location>
        <begin position="214"/>
        <end position="237"/>
    </location>
</feature>
<sequence length="251" mass="25946">MTGNTGVTGDSDLGDGPSEPVSDAASVADTFAAAARRSGLGAVTPGEAPSGGALLAAMGGVRGLVESILPGLAFLVVYTITRDLLVSVLIPLGIAVLFVVVRIVTRSPFTSAIAGVIGLALSAGFALITGRAEDNFLLGFFINAVSLVALIVSVAARRPLIGVIASLITGEGAGWRADKSKFRVALIATFLWCGVFGLRLGIEVPLYFAGNVDALATLKLILGVPLYAVALWVTWLLMRTVHRRKSSEEAR</sequence>
<accession>A0A2C8ZNY5</accession>
<dbReference type="AlphaFoldDB" id="A0A2C8ZNY5"/>
<organism evidence="3 4">
    <name type="scientific">Salinibacterium xinjiangense</name>
    <dbReference type="NCBI Taxonomy" id="386302"/>
    <lineage>
        <taxon>Bacteria</taxon>
        <taxon>Bacillati</taxon>
        <taxon>Actinomycetota</taxon>
        <taxon>Actinomycetes</taxon>
        <taxon>Micrococcales</taxon>
        <taxon>Microbacteriaceae</taxon>
        <taxon>Salinibacterium</taxon>
    </lineage>
</organism>
<evidence type="ECO:0000313" key="4">
    <source>
        <dbReference type="Proteomes" id="UP000219440"/>
    </source>
</evidence>
<feature type="transmembrane region" description="Helical" evidence="2">
    <location>
        <begin position="160"/>
        <end position="177"/>
    </location>
</feature>
<gene>
    <name evidence="3" type="ORF">SAMN06296378_1818</name>
</gene>
<dbReference type="OrthoDB" id="5244221at2"/>
<evidence type="ECO:0000256" key="2">
    <source>
        <dbReference type="SAM" id="Phobius"/>
    </source>
</evidence>
<dbReference type="PIRSF" id="PIRSF010219">
    <property type="entry name" value="UCP010219"/>
    <property type="match status" value="1"/>
</dbReference>
<keyword evidence="2" id="KW-0472">Membrane</keyword>
<evidence type="ECO:0000313" key="3">
    <source>
        <dbReference type="EMBL" id="SOE66921.1"/>
    </source>
</evidence>
<evidence type="ECO:0000256" key="1">
    <source>
        <dbReference type="SAM" id="MobiDB-lite"/>
    </source>
</evidence>
<feature type="region of interest" description="Disordered" evidence="1">
    <location>
        <begin position="1"/>
        <end position="23"/>
    </location>
</feature>
<dbReference type="EMBL" id="OCST01000003">
    <property type="protein sequence ID" value="SOE66921.1"/>
    <property type="molecule type" value="Genomic_DNA"/>
</dbReference>
<keyword evidence="4" id="KW-1185">Reference proteome</keyword>
<protein>
    <recommendedName>
        <fullName evidence="5">Intracellular septation protein A</fullName>
    </recommendedName>
</protein>
<proteinExistence type="predicted"/>
<name>A0A2C8ZNY5_9MICO</name>
<dbReference type="InterPro" id="IPR016566">
    <property type="entry name" value="UCP010219"/>
</dbReference>
<dbReference type="Pfam" id="PF11361">
    <property type="entry name" value="DUF3159"/>
    <property type="match status" value="1"/>
</dbReference>
<feature type="transmembrane region" description="Helical" evidence="2">
    <location>
        <begin position="84"/>
        <end position="103"/>
    </location>
</feature>
<feature type="transmembrane region" description="Helical" evidence="2">
    <location>
        <begin position="53"/>
        <end position="77"/>
    </location>
</feature>
<dbReference type="RefSeq" id="WP_097060884.1">
    <property type="nucleotide sequence ID" value="NZ_BMLC01000001.1"/>
</dbReference>
<feature type="transmembrane region" description="Helical" evidence="2">
    <location>
        <begin position="184"/>
        <end position="202"/>
    </location>
</feature>
<dbReference type="Proteomes" id="UP000219440">
    <property type="component" value="Unassembled WGS sequence"/>
</dbReference>